<dbReference type="GO" id="GO:0005975">
    <property type="term" value="P:carbohydrate metabolic process"/>
    <property type="evidence" value="ECO:0007669"/>
    <property type="project" value="InterPro"/>
</dbReference>
<keyword evidence="1" id="KW-0732">Signal</keyword>
<protein>
    <recommendedName>
        <fullName evidence="2">Glycosyl hydrolase family 13 catalytic domain-containing protein</fullName>
    </recommendedName>
</protein>
<gene>
    <name evidence="3" type="ORF">A4V02_12205</name>
</gene>
<organism evidence="3 4">
    <name type="scientific">Muribaculum intestinale</name>
    <dbReference type="NCBI Taxonomy" id="1796646"/>
    <lineage>
        <taxon>Bacteria</taxon>
        <taxon>Pseudomonadati</taxon>
        <taxon>Bacteroidota</taxon>
        <taxon>Bacteroidia</taxon>
        <taxon>Bacteroidales</taxon>
        <taxon>Muribaculaceae</taxon>
        <taxon>Muribaculum</taxon>
    </lineage>
</organism>
<keyword evidence="4" id="KW-1185">Reference proteome</keyword>
<evidence type="ECO:0000313" key="4">
    <source>
        <dbReference type="Proteomes" id="UP000186351"/>
    </source>
</evidence>
<reference evidence="4" key="1">
    <citation type="submission" date="2016-04" db="EMBL/GenBank/DDBJ databases">
        <title>Complete Genome Sequences of Twelve Strains of a Stable Defined Moderately Diverse Mouse Microbiota 2 (sDMDMm2).</title>
        <authorList>
            <person name="Uchimura Y."/>
            <person name="Wyss M."/>
            <person name="Brugiroux S."/>
            <person name="Limenitakis J.P."/>
            <person name="Stecher B."/>
            <person name="McCoy K.D."/>
            <person name="Macpherson A.J."/>
        </authorList>
    </citation>
    <scope>NUCLEOTIDE SEQUENCE [LARGE SCALE GENOMIC DNA]</scope>
    <source>
        <strain evidence="4">YL27</strain>
    </source>
</reference>
<evidence type="ECO:0000256" key="1">
    <source>
        <dbReference type="SAM" id="SignalP"/>
    </source>
</evidence>
<dbReference type="KEGG" id="pary:A4V02_12205"/>
<dbReference type="PROSITE" id="PS51257">
    <property type="entry name" value="PROKAR_LIPOPROTEIN"/>
    <property type="match status" value="1"/>
</dbReference>
<dbReference type="InterPro" id="IPR017853">
    <property type="entry name" value="GH"/>
</dbReference>
<evidence type="ECO:0000259" key="2">
    <source>
        <dbReference type="SMART" id="SM00642"/>
    </source>
</evidence>
<dbReference type="SUPFAM" id="SSF51445">
    <property type="entry name" value="(Trans)glycosidases"/>
    <property type="match status" value="1"/>
</dbReference>
<dbReference type="OrthoDB" id="9805159at2"/>
<dbReference type="Gene3D" id="3.20.20.80">
    <property type="entry name" value="Glycosidases"/>
    <property type="match status" value="1"/>
</dbReference>
<accession>A0A1B1SC40</accession>
<evidence type="ECO:0000313" key="3">
    <source>
        <dbReference type="EMBL" id="ANU64404.2"/>
    </source>
</evidence>
<accession>A0A1Z2XGD2</accession>
<dbReference type="EMBL" id="CP015402">
    <property type="protein sequence ID" value="ANU64404.2"/>
    <property type="molecule type" value="Genomic_DNA"/>
</dbReference>
<dbReference type="Proteomes" id="UP000186351">
    <property type="component" value="Chromosome"/>
</dbReference>
<dbReference type="PANTHER" id="PTHR47786">
    <property type="entry name" value="ALPHA-1,4-GLUCAN:MALTOSE-1-PHOSPHATE MALTOSYLTRANSFERASE"/>
    <property type="match status" value="1"/>
</dbReference>
<feature type="chain" id="PRO_5012068415" description="Glycosyl hydrolase family 13 catalytic domain-containing protein" evidence="1">
    <location>
        <begin position="21"/>
        <end position="481"/>
    </location>
</feature>
<dbReference type="AlphaFoldDB" id="A0A1B1SC40"/>
<feature type="domain" description="Glycosyl hydrolase family 13 catalytic" evidence="2">
    <location>
        <begin position="65"/>
        <end position="391"/>
    </location>
</feature>
<name>A0A1B1SC40_9BACT</name>
<proteinExistence type="predicted"/>
<sequence length="481" mass="54429">MVMRKLILFTIVAGAAACLAAACTSRGSKNSKAHIADSTATTVVHPEWSENAVIYEVNLRQYTPEGTVGAFARHLPRLKELGADILWFMPVHPISEKERKGTLGSYYAVADYKAFNPEFGTMDDFKAMVSKAHEMGFKVIIDWVPNHTGCDNRWVAEHPDWYVHDEDGELVSPYDWTDVYKLDYTNSEMRKAMSDAMAFWLREADIDGFRCDVAGEVPTDFWDDTRKQLETVKPDIFMLAEASKPELQKNAFDMGYNWPMKDLFNAIAATSGQNTYRRPDSSSVIYPEKHAIDIDTLLAKQSIEYPAGTYMMNMITNHDLNSWEGTEFERLGNLTRAMAVLTYTLPGMPLIYTGQETGLNRALEFFEKDMPPTWTPRNDYFEFYQKLNHLKHTHPALRAGSSGADMKRYPTASDDIYVFSRKDDGGATIYVFANLGKSDAEVKYTGEAPAKDITAVNFFTGRTDEFPTTLSPGEYHIYVSR</sequence>
<dbReference type="SMART" id="SM00642">
    <property type="entry name" value="Aamy"/>
    <property type="match status" value="1"/>
</dbReference>
<dbReference type="STRING" id="1796646.A4V02_12205"/>
<dbReference type="PANTHER" id="PTHR47786:SF2">
    <property type="entry name" value="GLYCOSYL HYDROLASE FAMILY 13 CATALYTIC DOMAIN-CONTAINING PROTEIN"/>
    <property type="match status" value="1"/>
</dbReference>
<dbReference type="CDD" id="cd11313">
    <property type="entry name" value="AmyAc_arch_bac_AmyA"/>
    <property type="match status" value="1"/>
</dbReference>
<feature type="signal peptide" evidence="1">
    <location>
        <begin position="1"/>
        <end position="20"/>
    </location>
</feature>
<dbReference type="Pfam" id="PF00128">
    <property type="entry name" value="Alpha-amylase"/>
    <property type="match status" value="1"/>
</dbReference>
<dbReference type="InterPro" id="IPR006047">
    <property type="entry name" value="GH13_cat_dom"/>
</dbReference>